<evidence type="ECO:0000313" key="2">
    <source>
        <dbReference type="EMBL" id="GLB67552.1"/>
    </source>
</evidence>
<dbReference type="InterPro" id="IPR005302">
    <property type="entry name" value="MoCF_Sase_C"/>
</dbReference>
<keyword evidence="3" id="KW-1185">Reference proteome</keyword>
<dbReference type="InterPro" id="IPR011037">
    <property type="entry name" value="Pyrv_Knase-like_insert_dom_sf"/>
</dbReference>
<dbReference type="InterPro" id="IPR052353">
    <property type="entry name" value="Benzoxazolinone_Detox_Enz"/>
</dbReference>
<dbReference type="Proteomes" id="UP001209654">
    <property type="component" value="Unassembled WGS sequence"/>
</dbReference>
<dbReference type="PANTHER" id="PTHR30212:SF2">
    <property type="entry name" value="PROTEIN YIIM"/>
    <property type="match status" value="1"/>
</dbReference>
<dbReference type="Pfam" id="PF03473">
    <property type="entry name" value="MOSC"/>
    <property type="match status" value="1"/>
</dbReference>
<proteinExistence type="predicted"/>
<evidence type="ECO:0000313" key="3">
    <source>
        <dbReference type="Proteomes" id="UP001209654"/>
    </source>
</evidence>
<accession>A0ABQ5MU93</accession>
<evidence type="ECO:0000259" key="1">
    <source>
        <dbReference type="PROSITE" id="PS51340"/>
    </source>
</evidence>
<feature type="domain" description="MOSC" evidence="1">
    <location>
        <begin position="30"/>
        <end position="165"/>
    </location>
</feature>
<protein>
    <submittedName>
        <fullName evidence="2">MOSC domain-containing protein</fullName>
    </submittedName>
</protein>
<sequence>MTHGTLLAVCRVHALKPDASKVGITAIDKRPVAGPVAVHELGLRGDVQADRKNHGGELKALYAYAAEDAAQWAVELGRDIPAGLFGENLRTEGLPVSGALVGERWRIGGAVTVTVTMPRIPCATFGRHMDQPQWAKRFLARGLPGAYLKVDAAGAIAAGGCIEVLYRPTHGVTVADVSGGLDLEQARALLQSENDGEITLGGNVVRAVRRALKRAKAGAPATAP</sequence>
<dbReference type="RefSeq" id="WP_264795672.1">
    <property type="nucleotide sequence ID" value="NZ_BRVS01000008.1"/>
</dbReference>
<dbReference type="PANTHER" id="PTHR30212">
    <property type="entry name" value="PROTEIN YIIM"/>
    <property type="match status" value="1"/>
</dbReference>
<name>A0ABQ5MU93_9MICC</name>
<dbReference type="EMBL" id="BRVS01000008">
    <property type="protein sequence ID" value="GLB67552.1"/>
    <property type="molecule type" value="Genomic_DNA"/>
</dbReference>
<dbReference type="SUPFAM" id="SSF50800">
    <property type="entry name" value="PK beta-barrel domain-like"/>
    <property type="match status" value="1"/>
</dbReference>
<dbReference type="PROSITE" id="PS51340">
    <property type="entry name" value="MOSC"/>
    <property type="match status" value="1"/>
</dbReference>
<gene>
    <name evidence="2" type="ORF">AHIS1636_19920</name>
</gene>
<comment type="caution">
    <text evidence="2">The sequence shown here is derived from an EMBL/GenBank/DDBJ whole genome shotgun (WGS) entry which is preliminary data.</text>
</comment>
<reference evidence="2 3" key="1">
    <citation type="journal article" date="2023" name="Int. J. Syst. Evol. Microbiol.">
        <title>Arthrobacter mangrovi sp. nov., an actinobacterium isolated from the rhizosphere of a mangrove.</title>
        <authorList>
            <person name="Hamada M."/>
            <person name="Saitou S."/>
            <person name="Enomoto N."/>
            <person name="Nanri K."/>
            <person name="Hidaka K."/>
            <person name="Miura T."/>
            <person name="Tamura T."/>
        </authorList>
    </citation>
    <scope>NUCLEOTIDE SEQUENCE [LARGE SCALE GENOMIC DNA]</scope>
    <source>
        <strain evidence="2 3">NBRC 112813</strain>
    </source>
</reference>
<organism evidence="2 3">
    <name type="scientific">Arthrobacter mangrovi</name>
    <dbReference type="NCBI Taxonomy" id="2966350"/>
    <lineage>
        <taxon>Bacteria</taxon>
        <taxon>Bacillati</taxon>
        <taxon>Actinomycetota</taxon>
        <taxon>Actinomycetes</taxon>
        <taxon>Micrococcales</taxon>
        <taxon>Micrococcaceae</taxon>
        <taxon>Arthrobacter</taxon>
    </lineage>
</organism>
<dbReference type="Gene3D" id="2.40.33.20">
    <property type="entry name" value="PK beta-barrel domain-like"/>
    <property type="match status" value="1"/>
</dbReference>